<sequence length="82" mass="8714">MTAVPTRADAAVADLARLLRDPGHVPSCARVALRVGVGLIAWSRRLADRAAAADRAERTGAAGGARRARDRALERRFLSGPR</sequence>
<reference evidence="2" key="1">
    <citation type="submission" date="2018-09" db="EMBL/GenBank/DDBJ databases">
        <authorList>
            <person name="Kim I."/>
        </authorList>
    </citation>
    <scope>NUCLEOTIDE SEQUENCE [LARGE SCALE GENOMIC DNA]</scope>
    <source>
        <strain evidence="2">DD4a</strain>
    </source>
</reference>
<dbReference type="AlphaFoldDB" id="A0A3A1TYC1"/>
<comment type="caution">
    <text evidence="1">The sequence shown here is derived from an EMBL/GenBank/DDBJ whole genome shotgun (WGS) entry which is preliminary data.</text>
</comment>
<dbReference type="Proteomes" id="UP000265742">
    <property type="component" value="Unassembled WGS sequence"/>
</dbReference>
<protein>
    <submittedName>
        <fullName evidence="1">Uncharacterized protein</fullName>
    </submittedName>
</protein>
<gene>
    <name evidence="1" type="ORF">D1781_14345</name>
</gene>
<name>A0A3A1TYC1_9MICO</name>
<dbReference type="RefSeq" id="WP_119482898.1">
    <property type="nucleotide sequence ID" value="NZ_QXTG01000002.1"/>
</dbReference>
<accession>A0A3A1TYC1</accession>
<dbReference type="EMBL" id="QXTG01000002">
    <property type="protein sequence ID" value="RIX28588.1"/>
    <property type="molecule type" value="Genomic_DNA"/>
</dbReference>
<evidence type="ECO:0000313" key="1">
    <source>
        <dbReference type="EMBL" id="RIX28588.1"/>
    </source>
</evidence>
<keyword evidence="2" id="KW-1185">Reference proteome</keyword>
<evidence type="ECO:0000313" key="2">
    <source>
        <dbReference type="Proteomes" id="UP000265742"/>
    </source>
</evidence>
<proteinExistence type="predicted"/>
<organism evidence="1 2">
    <name type="scientific">Amnibacterium setariae</name>
    <dbReference type="NCBI Taxonomy" id="2306585"/>
    <lineage>
        <taxon>Bacteria</taxon>
        <taxon>Bacillati</taxon>
        <taxon>Actinomycetota</taxon>
        <taxon>Actinomycetes</taxon>
        <taxon>Micrococcales</taxon>
        <taxon>Microbacteriaceae</taxon>
        <taxon>Amnibacterium</taxon>
    </lineage>
</organism>